<dbReference type="GO" id="GO:1904047">
    <property type="term" value="F:S-adenosyl-L-methionine binding"/>
    <property type="evidence" value="ECO:0007669"/>
    <property type="project" value="UniProtKB-UniRule"/>
</dbReference>
<comment type="similarity">
    <text evidence="8">Belongs to the radical SAM superfamily. 7-carboxy-7-deazaguanine synthase family.</text>
</comment>
<evidence type="ECO:0000313" key="10">
    <source>
        <dbReference type="EMBL" id="BAT71612.1"/>
    </source>
</evidence>
<dbReference type="EC" id="4.3.99.3" evidence="8"/>
<dbReference type="KEGG" id="ttk:TST_0812"/>
<organism evidence="10 11">
    <name type="scientific">Thermosulfidibacter takaii (strain DSM 17441 / JCM 13301 / NBRC 103674 / ABI70S6)</name>
    <dbReference type="NCBI Taxonomy" id="1298851"/>
    <lineage>
        <taxon>Bacteria</taxon>
        <taxon>Pseudomonadati</taxon>
        <taxon>Thermosulfidibacterota</taxon>
        <taxon>Thermosulfidibacteria</taxon>
        <taxon>Thermosulfidibacterales</taxon>
        <taxon>Thermosulfidibacteraceae</taxon>
    </lineage>
</organism>
<dbReference type="AlphaFoldDB" id="A0A0S3QTI4"/>
<dbReference type="CDD" id="cd01335">
    <property type="entry name" value="Radical_SAM"/>
    <property type="match status" value="1"/>
</dbReference>
<evidence type="ECO:0000259" key="9">
    <source>
        <dbReference type="PROSITE" id="PS51918"/>
    </source>
</evidence>
<evidence type="ECO:0000256" key="3">
    <source>
        <dbReference type="ARBA" id="ARBA00022723"/>
    </source>
</evidence>
<comment type="caution">
    <text evidence="8">Lacks conserved residue(s) required for the propagation of feature annotation.</text>
</comment>
<dbReference type="RefSeq" id="WP_068549610.1">
    <property type="nucleotide sequence ID" value="NZ_AP013035.1"/>
</dbReference>
<evidence type="ECO:0000256" key="5">
    <source>
        <dbReference type="ARBA" id="ARBA00023004"/>
    </source>
</evidence>
<keyword evidence="7 8" id="KW-0456">Lyase</keyword>
<keyword evidence="6 8" id="KW-0411">Iron-sulfur</keyword>
<dbReference type="GO" id="GO:0000287">
    <property type="term" value="F:magnesium ion binding"/>
    <property type="evidence" value="ECO:0007669"/>
    <property type="project" value="UniProtKB-UniRule"/>
</dbReference>
<evidence type="ECO:0000256" key="6">
    <source>
        <dbReference type="ARBA" id="ARBA00023014"/>
    </source>
</evidence>
<dbReference type="EMBL" id="AP013035">
    <property type="protein sequence ID" value="BAT71612.1"/>
    <property type="molecule type" value="Genomic_DNA"/>
</dbReference>
<comment type="function">
    <text evidence="8">Catalyzes the complex heterocyclic radical-mediated conversion of 6-carboxy-5,6,7,8-tetrahydropterin (CPH4) to 7-carboxy-7-deazaguanine (CDG), a step common to the biosynthetic pathways of all 7-deazapurine-containing compounds.</text>
</comment>
<dbReference type="STRING" id="1298851.TST_0812"/>
<dbReference type="Proteomes" id="UP000063234">
    <property type="component" value="Chromosome"/>
</dbReference>
<feature type="domain" description="Radical SAM core" evidence="9">
    <location>
        <begin position="18"/>
        <end position="219"/>
    </location>
</feature>
<feature type="binding site" evidence="8">
    <location>
        <begin position="12"/>
        <end position="14"/>
    </location>
    <ligand>
        <name>substrate</name>
    </ligand>
</feature>
<feature type="binding site" evidence="8">
    <location>
        <position position="72"/>
    </location>
    <ligand>
        <name>S-adenosyl-L-methionine</name>
        <dbReference type="ChEBI" id="CHEBI:59789"/>
    </ligand>
</feature>
<evidence type="ECO:0000313" key="11">
    <source>
        <dbReference type="Proteomes" id="UP000063234"/>
    </source>
</evidence>
<dbReference type="UniPathway" id="UPA00391"/>
<dbReference type="HAMAP" id="MF_00917">
    <property type="entry name" value="QueE"/>
    <property type="match status" value="1"/>
</dbReference>
<keyword evidence="3 8" id="KW-0479">Metal-binding</keyword>
<dbReference type="PANTHER" id="PTHR42836">
    <property type="entry name" value="7-CARBOXY-7-DEAZAGUANINE SYNTHASE"/>
    <property type="match status" value="1"/>
</dbReference>
<keyword evidence="8" id="KW-0671">Queuosine biosynthesis</keyword>
<evidence type="ECO:0000256" key="4">
    <source>
        <dbReference type="ARBA" id="ARBA00022842"/>
    </source>
</evidence>
<dbReference type="GO" id="GO:0016840">
    <property type="term" value="F:carbon-nitrogen lyase activity"/>
    <property type="evidence" value="ECO:0007669"/>
    <property type="project" value="UniProtKB-UniRule"/>
</dbReference>
<feature type="binding site" evidence="8">
    <location>
        <position position="27"/>
    </location>
    <ligand>
        <name>substrate</name>
    </ligand>
</feature>
<comment type="pathway">
    <text evidence="8">Purine metabolism; 7-cyano-7-deazaguanine biosynthesis.</text>
</comment>
<keyword evidence="4 8" id="KW-0460">Magnesium</keyword>
<feature type="binding site" evidence="8">
    <location>
        <position position="70"/>
    </location>
    <ligand>
        <name>substrate</name>
    </ligand>
</feature>
<keyword evidence="2 8" id="KW-0949">S-adenosyl-L-methionine</keyword>
<comment type="cofactor">
    <cofactor evidence="8">
        <name>S-adenosyl-L-methionine</name>
        <dbReference type="ChEBI" id="CHEBI:59789"/>
    </cofactor>
    <text evidence="8">Binds 1 S-adenosyl-L-methionine per subunit.</text>
</comment>
<dbReference type="GO" id="GO:0051539">
    <property type="term" value="F:4 iron, 4 sulfur cluster binding"/>
    <property type="evidence" value="ECO:0007669"/>
    <property type="project" value="UniProtKB-UniRule"/>
</dbReference>
<proteinExistence type="inferred from homology"/>
<feature type="binding site" evidence="8">
    <location>
        <begin position="37"/>
        <end position="39"/>
    </location>
    <ligand>
        <name>S-adenosyl-L-methionine</name>
        <dbReference type="ChEBI" id="CHEBI:59789"/>
    </ligand>
</feature>
<dbReference type="GO" id="GO:0008616">
    <property type="term" value="P:tRNA queuosine(34) biosynthetic process"/>
    <property type="evidence" value="ECO:0007669"/>
    <property type="project" value="UniProtKB-UniRule"/>
</dbReference>
<dbReference type="InterPro" id="IPR024924">
    <property type="entry name" value="7-CO-7-deazaguanine_synth-like"/>
</dbReference>
<feature type="binding site" evidence="8">
    <location>
        <position position="38"/>
    </location>
    <ligand>
        <name>[4Fe-4S] cluster</name>
        <dbReference type="ChEBI" id="CHEBI:49883"/>
        <note>4Fe-4S-S-AdoMet</note>
    </ligand>
</feature>
<dbReference type="SUPFAM" id="SSF102114">
    <property type="entry name" value="Radical SAM enzymes"/>
    <property type="match status" value="1"/>
</dbReference>
<dbReference type="InterPro" id="IPR007197">
    <property type="entry name" value="rSAM"/>
</dbReference>
<feature type="binding site" evidence="8">
    <location>
        <begin position="121"/>
        <end position="123"/>
    </location>
    <ligand>
        <name>S-adenosyl-L-methionine</name>
        <dbReference type="ChEBI" id="CHEBI:59789"/>
    </ligand>
</feature>
<feature type="binding site" evidence="8">
    <location>
        <position position="35"/>
    </location>
    <ligand>
        <name>[4Fe-4S] cluster</name>
        <dbReference type="ChEBI" id="CHEBI:49883"/>
        <note>4Fe-4S-S-AdoMet</note>
    </ligand>
</feature>
<evidence type="ECO:0000256" key="2">
    <source>
        <dbReference type="ARBA" id="ARBA00022691"/>
    </source>
</evidence>
<evidence type="ECO:0000256" key="7">
    <source>
        <dbReference type="ARBA" id="ARBA00023239"/>
    </source>
</evidence>
<name>A0A0S3QTI4_THET7</name>
<evidence type="ECO:0000256" key="1">
    <source>
        <dbReference type="ARBA" id="ARBA00022485"/>
    </source>
</evidence>
<comment type="catalytic activity">
    <reaction evidence="8">
        <text>6-carboxy-5,6,7,8-tetrahydropterin + H(+) = 7-carboxy-7-carbaguanine + NH4(+)</text>
        <dbReference type="Rhea" id="RHEA:27974"/>
        <dbReference type="ChEBI" id="CHEBI:15378"/>
        <dbReference type="ChEBI" id="CHEBI:28938"/>
        <dbReference type="ChEBI" id="CHEBI:61032"/>
        <dbReference type="ChEBI" id="CHEBI:61036"/>
        <dbReference type="EC" id="4.3.99.3"/>
    </reaction>
</comment>
<keyword evidence="5 8" id="KW-0408">Iron</keyword>
<keyword evidence="1 8" id="KW-0004">4Fe-4S</keyword>
<comment type="cofactor">
    <cofactor evidence="8">
        <name>Mg(2+)</name>
        <dbReference type="ChEBI" id="CHEBI:18420"/>
    </cofactor>
</comment>
<dbReference type="SFLD" id="SFLDS00029">
    <property type="entry name" value="Radical_SAM"/>
    <property type="match status" value="1"/>
</dbReference>
<dbReference type="PANTHER" id="PTHR42836:SF1">
    <property type="entry name" value="7-CARBOXY-7-DEAZAGUANINE SYNTHASE"/>
    <property type="match status" value="1"/>
</dbReference>
<comment type="cofactor">
    <cofactor evidence="8">
        <name>[4Fe-4S] cluster</name>
        <dbReference type="ChEBI" id="CHEBI:49883"/>
    </cofactor>
    <text evidence="8">Binds 1 [4Fe-4S] cluster. The cluster is coordinated with 3 cysteines and an exchangeable S-adenosyl-L-methionine.</text>
</comment>
<dbReference type="PIRSF" id="PIRSF000370">
    <property type="entry name" value="QueE"/>
    <property type="match status" value="1"/>
</dbReference>
<comment type="subunit">
    <text evidence="8">Homodimer.</text>
</comment>
<feature type="binding site" evidence="8">
    <location>
        <position position="31"/>
    </location>
    <ligand>
        <name>[4Fe-4S] cluster</name>
        <dbReference type="ChEBI" id="CHEBI:49883"/>
        <note>4Fe-4S-S-AdoMet</note>
    </ligand>
</feature>
<protein>
    <recommendedName>
        <fullName evidence="8">7-carboxy-7-deazaguanine synthase</fullName>
        <shortName evidence="8">CDG synthase</shortName>
        <ecNumber evidence="8">4.3.99.3</ecNumber>
    </recommendedName>
    <alternativeName>
        <fullName evidence="8">Queuosine biosynthesis protein QueE</fullName>
    </alternativeName>
</protein>
<feature type="binding site" evidence="8">
    <location>
        <position position="40"/>
    </location>
    <ligand>
        <name>Mg(2+)</name>
        <dbReference type="ChEBI" id="CHEBI:18420"/>
    </ligand>
</feature>
<dbReference type="InterPro" id="IPR013785">
    <property type="entry name" value="Aldolase_TIM"/>
</dbReference>
<reference evidence="11" key="1">
    <citation type="journal article" date="2018" name="Science">
        <title>A primordial and reversible TCA cycle in a facultatively chemolithoautotrophic thermophile.</title>
        <authorList>
            <person name="Nunoura T."/>
            <person name="Chikaraishi Y."/>
            <person name="Izaki R."/>
            <person name="Suwa T."/>
            <person name="Sato T."/>
            <person name="Harada T."/>
            <person name="Mori K."/>
            <person name="Kato Y."/>
            <person name="Miyazaki M."/>
            <person name="Shimamura S."/>
            <person name="Yanagawa K."/>
            <person name="Shuto A."/>
            <person name="Ohkouchi N."/>
            <person name="Fujita N."/>
            <person name="Takaki Y."/>
            <person name="Atomi H."/>
            <person name="Takai K."/>
        </authorList>
    </citation>
    <scope>NUCLEOTIDE SEQUENCE [LARGE SCALE GENOMIC DNA]</scope>
    <source>
        <strain evidence="11">DSM 17441 / JCM 13301 / NBRC 103674 / ABI70S6</strain>
    </source>
</reference>
<dbReference type="InterPro" id="IPR058240">
    <property type="entry name" value="rSAM_sf"/>
</dbReference>
<keyword evidence="11" id="KW-1185">Reference proteome</keyword>
<dbReference type="PATRIC" id="fig|1298851.3.peg.847"/>
<accession>A0A0S3QTI4</accession>
<dbReference type="PROSITE" id="PS51918">
    <property type="entry name" value="RADICAL_SAM"/>
    <property type="match status" value="1"/>
</dbReference>
<gene>
    <name evidence="8 10" type="primary">queE</name>
    <name evidence="10" type="ORF">TST_0812</name>
</gene>
<evidence type="ECO:0000256" key="8">
    <source>
        <dbReference type="HAMAP-Rule" id="MF_00917"/>
    </source>
</evidence>
<dbReference type="Gene3D" id="3.20.20.70">
    <property type="entry name" value="Aldolase class I"/>
    <property type="match status" value="1"/>
</dbReference>
<dbReference type="Pfam" id="PF04055">
    <property type="entry name" value="Radical_SAM"/>
    <property type="match status" value="1"/>
</dbReference>
<sequence length="243" mass="27796">MKLKVSEIFCSLQGEGLRVGEPAVFLRLAGCNLRCSYCDTKYSWESGDLLEIEEVVQRVKDFDIRTLIVTGGEPTLQSTALIDLVNKLVPLKYSIMCETNGSVCDEVAIDFLNRLDMVAVSPKLKSFMGEGAADYNMESVLALLSQLSTNFFLKFVVTCWSDLDDILSFLKYCSNQQIENFEVFLQPNASLFSDVEKYVSFLRSSWERTIEFQKRLLEENLSFKVRMVPQLHRLVFWEVEEGI</sequence>
<dbReference type="OrthoDB" id="9792276at2"/>